<dbReference type="Proteomes" id="UP000030706">
    <property type="component" value="Unassembled WGS sequence"/>
</dbReference>
<keyword evidence="4" id="KW-1185">Reference proteome</keyword>
<evidence type="ECO:0008006" key="5">
    <source>
        <dbReference type="Google" id="ProtNLM"/>
    </source>
</evidence>
<evidence type="ECO:0000313" key="4">
    <source>
        <dbReference type="Proteomes" id="UP000030706"/>
    </source>
</evidence>
<evidence type="ECO:0000256" key="2">
    <source>
        <dbReference type="SAM" id="SignalP"/>
    </source>
</evidence>
<dbReference type="AlphaFoldDB" id="A0A074XWE0"/>
<feature type="chain" id="PRO_5001702794" description="Ig-like domain-containing protein" evidence="2">
    <location>
        <begin position="23"/>
        <end position="194"/>
    </location>
</feature>
<organism evidence="3 4">
    <name type="scientific">Aureobasidium pullulans EXF-150</name>
    <dbReference type="NCBI Taxonomy" id="1043002"/>
    <lineage>
        <taxon>Eukaryota</taxon>
        <taxon>Fungi</taxon>
        <taxon>Dikarya</taxon>
        <taxon>Ascomycota</taxon>
        <taxon>Pezizomycotina</taxon>
        <taxon>Dothideomycetes</taxon>
        <taxon>Dothideomycetidae</taxon>
        <taxon>Dothideales</taxon>
        <taxon>Saccotheciaceae</taxon>
        <taxon>Aureobasidium</taxon>
    </lineage>
</organism>
<feature type="region of interest" description="Disordered" evidence="1">
    <location>
        <begin position="82"/>
        <end position="107"/>
    </location>
</feature>
<name>A0A074XWE0_AURPU</name>
<feature type="signal peptide" evidence="2">
    <location>
        <begin position="1"/>
        <end position="22"/>
    </location>
</feature>
<accession>A0A074XWE0</accession>
<reference evidence="3 4" key="1">
    <citation type="journal article" date="2014" name="BMC Genomics">
        <title>Genome sequencing of four Aureobasidium pullulans varieties: biotechnological potential, stress tolerance, and description of new species.</title>
        <authorList>
            <person name="Gostin Ar C."/>
            <person name="Ohm R.A."/>
            <person name="Kogej T."/>
            <person name="Sonjak S."/>
            <person name="Turk M."/>
            <person name="Zajc J."/>
            <person name="Zalar P."/>
            <person name="Grube M."/>
            <person name="Sun H."/>
            <person name="Han J."/>
            <person name="Sharma A."/>
            <person name="Chiniquy J."/>
            <person name="Ngan C.Y."/>
            <person name="Lipzen A."/>
            <person name="Barry K."/>
            <person name="Grigoriev I.V."/>
            <person name="Gunde-Cimerman N."/>
        </authorList>
    </citation>
    <scope>NUCLEOTIDE SEQUENCE [LARGE SCALE GENOMIC DNA]</scope>
    <source>
        <strain evidence="3 4">EXF-150</strain>
    </source>
</reference>
<dbReference type="GeneID" id="40741445"/>
<dbReference type="RefSeq" id="XP_029762394.1">
    <property type="nucleotide sequence ID" value="XM_029899139.1"/>
</dbReference>
<keyword evidence="2" id="KW-0732">Signal</keyword>
<sequence>MAFPTLLLYLPASLLLTRKSASHPRPPLTTSPLLTEGPLLTANLPLIASYKLWQRTLPRWCLLLSSPCHLLRSQLLLAASKPQAPPPLPAGSPVPGAAQTNPTSASELHARSLTTKTLYISSPCMVAPETCCRIEPGPPSPCAKTSTSAWFKQDVKPPGWPRSSMLLAGRALTKQSNIFRGLRKGEQRDTAEQH</sequence>
<evidence type="ECO:0000256" key="1">
    <source>
        <dbReference type="SAM" id="MobiDB-lite"/>
    </source>
</evidence>
<proteinExistence type="predicted"/>
<gene>
    <name evidence="3" type="ORF">M438DRAFT_172858</name>
</gene>
<feature type="compositionally biased region" description="Pro residues" evidence="1">
    <location>
        <begin position="83"/>
        <end position="92"/>
    </location>
</feature>
<dbReference type="HOGENOM" id="CLU_1402172_0_0_1"/>
<evidence type="ECO:0000313" key="3">
    <source>
        <dbReference type="EMBL" id="KEQ86207.1"/>
    </source>
</evidence>
<protein>
    <recommendedName>
        <fullName evidence="5">Ig-like domain-containing protein</fullName>
    </recommendedName>
</protein>
<dbReference type="EMBL" id="KL584978">
    <property type="protein sequence ID" value="KEQ86207.1"/>
    <property type="molecule type" value="Genomic_DNA"/>
</dbReference>